<dbReference type="InterPro" id="IPR043502">
    <property type="entry name" value="DNA/RNA_pol_sf"/>
</dbReference>
<organism evidence="3 4">
    <name type="scientific">Eublepharis macularius</name>
    <name type="common">Leopard gecko</name>
    <name type="synonym">Cyrtodactylus macularius</name>
    <dbReference type="NCBI Taxonomy" id="481883"/>
    <lineage>
        <taxon>Eukaryota</taxon>
        <taxon>Metazoa</taxon>
        <taxon>Chordata</taxon>
        <taxon>Craniata</taxon>
        <taxon>Vertebrata</taxon>
        <taxon>Euteleostomi</taxon>
        <taxon>Lepidosauria</taxon>
        <taxon>Squamata</taxon>
        <taxon>Bifurcata</taxon>
        <taxon>Gekkota</taxon>
        <taxon>Eublepharidae</taxon>
        <taxon>Eublepharinae</taxon>
        <taxon>Eublepharis</taxon>
    </lineage>
</organism>
<dbReference type="GO" id="GO:0003676">
    <property type="term" value="F:nucleic acid binding"/>
    <property type="evidence" value="ECO:0007669"/>
    <property type="project" value="InterPro"/>
</dbReference>
<dbReference type="InterPro" id="IPR041588">
    <property type="entry name" value="Integrase_H2C2"/>
</dbReference>
<dbReference type="InterPro" id="IPR043128">
    <property type="entry name" value="Rev_trsase/Diguanyl_cyclase"/>
</dbReference>
<feature type="domain" description="Integrase catalytic" evidence="2">
    <location>
        <begin position="429"/>
        <end position="561"/>
    </location>
</feature>
<dbReference type="RefSeq" id="XP_054832322.1">
    <property type="nucleotide sequence ID" value="XM_054976347.1"/>
</dbReference>
<evidence type="ECO:0000313" key="3">
    <source>
        <dbReference type="Proteomes" id="UP001190640"/>
    </source>
</evidence>
<protein>
    <recommendedName>
        <fullName evidence="1">Gypsy retrotransposon integrase-like protein 1</fullName>
    </recommendedName>
</protein>
<dbReference type="PANTHER" id="PTHR37984:SF12">
    <property type="entry name" value="RIBONUCLEASE H"/>
    <property type="match status" value="1"/>
</dbReference>
<reference evidence="4" key="1">
    <citation type="submission" date="2025-08" db="UniProtKB">
        <authorList>
            <consortium name="RefSeq"/>
        </authorList>
    </citation>
    <scope>IDENTIFICATION</scope>
    <source>
        <tissue evidence="4">Blood</tissue>
    </source>
</reference>
<dbReference type="FunFam" id="1.10.340.70:FF:000003">
    <property type="entry name" value="Protein CBG25708"/>
    <property type="match status" value="1"/>
</dbReference>
<evidence type="ECO:0000256" key="1">
    <source>
        <dbReference type="ARBA" id="ARBA00039658"/>
    </source>
</evidence>
<dbReference type="Gene3D" id="1.10.340.70">
    <property type="match status" value="1"/>
</dbReference>
<dbReference type="SUPFAM" id="SSF56672">
    <property type="entry name" value="DNA/RNA polymerases"/>
    <property type="match status" value="1"/>
</dbReference>
<evidence type="ECO:0000259" key="2">
    <source>
        <dbReference type="PROSITE" id="PS50994"/>
    </source>
</evidence>
<dbReference type="AlphaFoldDB" id="A0AA97KX02"/>
<dbReference type="GO" id="GO:0015074">
    <property type="term" value="P:DNA integration"/>
    <property type="evidence" value="ECO:0007669"/>
    <property type="project" value="InterPro"/>
</dbReference>
<proteinExistence type="predicted"/>
<dbReference type="SUPFAM" id="SSF53098">
    <property type="entry name" value="Ribonuclease H-like"/>
    <property type="match status" value="1"/>
</dbReference>
<gene>
    <name evidence="4" type="primary">LOC129327593</name>
</gene>
<dbReference type="PROSITE" id="PS50994">
    <property type="entry name" value="INTEGRASE"/>
    <property type="match status" value="1"/>
</dbReference>
<dbReference type="InterPro" id="IPR050951">
    <property type="entry name" value="Retrovirus_Pol_polyprotein"/>
</dbReference>
<dbReference type="Gene3D" id="3.30.420.10">
    <property type="entry name" value="Ribonuclease H-like superfamily/Ribonuclease H"/>
    <property type="match status" value="1"/>
</dbReference>
<sequence>LRLVVVQGHHPSLLGLDWFRPLGILIAGVQQLYREEVASVDREFPAVFDGALGNYTGPPVSFDLNPAVAPICLKPRRVPFALKPKIDEELDWLIEQGILEPVSHTKWETPIVTPLKPNGEVRICADYKCTINKALQQQAYPVLVVSHLLAATAEAQTIVTHWGAFKVKRLQFGVNVAPGIFKGIMEGLLRRIPGIIPYFDDVLIAGESEGALAERLRCFLIATDHKPLLGLLAPDKQTPQILSPRMLRWTVFMSAYSYELQHRPGKAMGHANALSSLPLADQGIDPSPAHHIMLLEDLPSPLLRASDVASHAAKDRTLSRVLNWVWRGWPSGQLAKQFRPFFIRQHELSVHKGCLLWGNRVVIPSKLRQQVLEALHSGHPGIVRMKAMARSYVWWPGMDRTIEELVRTCQPCQETRPAPAQAPVHPWESARAPWSRLHIDFAGPFQGQTFLIVVDSYSKWLEVVPVSTMTTAVVIRALRQLFAMHGLADKVVSDNGTQFTSAEFQQFLANNGIRQVTSAPFHPSTNGHAERMVRTTTESAKETGSRDWLRSCCSNTSHLIP</sequence>
<dbReference type="GeneID" id="129327593"/>
<dbReference type="Gene3D" id="3.30.70.270">
    <property type="match status" value="2"/>
</dbReference>
<dbReference type="InterPro" id="IPR012337">
    <property type="entry name" value="RNaseH-like_sf"/>
</dbReference>
<dbReference type="Gene3D" id="3.10.10.10">
    <property type="entry name" value="HIV Type 1 Reverse Transcriptase, subunit A, domain 1"/>
    <property type="match status" value="2"/>
</dbReference>
<name>A0AA97KX02_EUBMA</name>
<dbReference type="InterPro" id="IPR036397">
    <property type="entry name" value="RNaseH_sf"/>
</dbReference>
<keyword evidence="3" id="KW-1185">Reference proteome</keyword>
<dbReference type="Proteomes" id="UP001190640">
    <property type="component" value="Chromosome 4"/>
</dbReference>
<dbReference type="InterPro" id="IPR001584">
    <property type="entry name" value="Integrase_cat-core"/>
</dbReference>
<dbReference type="PANTHER" id="PTHR37984">
    <property type="entry name" value="PROTEIN CBG26694"/>
    <property type="match status" value="1"/>
</dbReference>
<accession>A0AA97KX02</accession>
<dbReference type="Pfam" id="PF17921">
    <property type="entry name" value="Integrase_H2C2"/>
    <property type="match status" value="1"/>
</dbReference>
<dbReference type="Pfam" id="PF00665">
    <property type="entry name" value="rve"/>
    <property type="match status" value="1"/>
</dbReference>
<feature type="non-terminal residue" evidence="4">
    <location>
        <position position="1"/>
    </location>
</feature>
<evidence type="ECO:0000313" key="4">
    <source>
        <dbReference type="RefSeq" id="XP_054832322.1"/>
    </source>
</evidence>
<dbReference type="KEGG" id="emc:129327593"/>